<comment type="similarity">
    <text evidence="1">Belongs to the UPF0065 (bug) family.</text>
</comment>
<dbReference type="Proteomes" id="UP001589789">
    <property type="component" value="Unassembled WGS sequence"/>
</dbReference>
<accession>A0ABV6IR87</accession>
<dbReference type="InterPro" id="IPR042100">
    <property type="entry name" value="Bug_dom1"/>
</dbReference>
<gene>
    <name evidence="3" type="ORF">ACFFIC_11250</name>
</gene>
<name>A0ABV6IR87_9PROT</name>
<keyword evidence="2" id="KW-0732">Signal</keyword>
<dbReference type="SUPFAM" id="SSF53850">
    <property type="entry name" value="Periplasmic binding protein-like II"/>
    <property type="match status" value="1"/>
</dbReference>
<dbReference type="PIRSF" id="PIRSF017082">
    <property type="entry name" value="YflP"/>
    <property type="match status" value="1"/>
</dbReference>
<evidence type="ECO:0000313" key="3">
    <source>
        <dbReference type="EMBL" id="MFC0386116.1"/>
    </source>
</evidence>
<dbReference type="PANTHER" id="PTHR42928">
    <property type="entry name" value="TRICARBOXYLATE-BINDING PROTEIN"/>
    <property type="match status" value="1"/>
</dbReference>
<evidence type="ECO:0000256" key="2">
    <source>
        <dbReference type="SAM" id="SignalP"/>
    </source>
</evidence>
<evidence type="ECO:0000256" key="1">
    <source>
        <dbReference type="ARBA" id="ARBA00006987"/>
    </source>
</evidence>
<dbReference type="InterPro" id="IPR005064">
    <property type="entry name" value="BUG"/>
</dbReference>
<reference evidence="3 4" key="1">
    <citation type="submission" date="2024-09" db="EMBL/GenBank/DDBJ databases">
        <authorList>
            <person name="Sun Q."/>
            <person name="Mori K."/>
        </authorList>
    </citation>
    <scope>NUCLEOTIDE SEQUENCE [LARGE SCALE GENOMIC DNA]</scope>
    <source>
        <strain evidence="3 4">CCM 7468</strain>
    </source>
</reference>
<protein>
    <submittedName>
        <fullName evidence="3">Bug family tripartite tricarboxylate transporter substrate binding protein</fullName>
    </submittedName>
</protein>
<sequence length="323" mass="33385">MRPLLACLALTLLLAPPVARAQEGPYPSRPIRVLVGFAPGGGTDVTTRAMAPRLAQALGQPVVVENRPGAGGNLASEVVARAAPDGYTLLMGTIAALAVNPSLYSNLPFNPLVDLAPVSLAVTTHDLLVVHPSLPVRSVPELIALARKDPDSLACGSSGVGTAGHLSCALFNLSTGVRLSHVPYRGGGALINDLISGQVPVSFASVTTVRQYVENGTLHGLAVTSGHRSPQLPDVPTVAEAGVPNYESSNWYGMVAPARTPPAVIARLNAAMRETLADPAIATLLRQQGLEPAASSPEEFTAFMRAETGKWGQVMRAAGASAH</sequence>
<dbReference type="RefSeq" id="WP_377050270.1">
    <property type="nucleotide sequence ID" value="NZ_JBHLVZ010000023.1"/>
</dbReference>
<dbReference type="Pfam" id="PF03401">
    <property type="entry name" value="TctC"/>
    <property type="match status" value="1"/>
</dbReference>
<dbReference type="EMBL" id="JBHLVZ010000023">
    <property type="protein sequence ID" value="MFC0386116.1"/>
    <property type="molecule type" value="Genomic_DNA"/>
</dbReference>
<evidence type="ECO:0000313" key="4">
    <source>
        <dbReference type="Proteomes" id="UP001589789"/>
    </source>
</evidence>
<keyword evidence="4" id="KW-1185">Reference proteome</keyword>
<feature type="signal peptide" evidence="2">
    <location>
        <begin position="1"/>
        <end position="21"/>
    </location>
</feature>
<feature type="chain" id="PRO_5045533708" evidence="2">
    <location>
        <begin position="22"/>
        <end position="323"/>
    </location>
</feature>
<organism evidence="3 4">
    <name type="scientific">Muricoccus vinaceus</name>
    <dbReference type="NCBI Taxonomy" id="424704"/>
    <lineage>
        <taxon>Bacteria</taxon>
        <taxon>Pseudomonadati</taxon>
        <taxon>Pseudomonadota</taxon>
        <taxon>Alphaproteobacteria</taxon>
        <taxon>Acetobacterales</taxon>
        <taxon>Roseomonadaceae</taxon>
        <taxon>Muricoccus</taxon>
    </lineage>
</organism>
<proteinExistence type="inferred from homology"/>
<comment type="caution">
    <text evidence="3">The sequence shown here is derived from an EMBL/GenBank/DDBJ whole genome shotgun (WGS) entry which is preliminary data.</text>
</comment>
<dbReference type="Gene3D" id="3.40.190.150">
    <property type="entry name" value="Bordetella uptake gene, domain 1"/>
    <property type="match status" value="1"/>
</dbReference>
<dbReference type="PANTHER" id="PTHR42928:SF5">
    <property type="entry name" value="BLR1237 PROTEIN"/>
    <property type="match status" value="1"/>
</dbReference>
<dbReference type="CDD" id="cd13578">
    <property type="entry name" value="PBP2_Bug27"/>
    <property type="match status" value="1"/>
</dbReference>
<dbReference type="Gene3D" id="3.40.190.10">
    <property type="entry name" value="Periplasmic binding protein-like II"/>
    <property type="match status" value="1"/>
</dbReference>